<feature type="transmembrane region" description="Helical" evidence="1">
    <location>
        <begin position="14"/>
        <end position="37"/>
    </location>
</feature>
<organism evidence="2 3">
    <name type="scientific">Saccharopolyspora gloriosae</name>
    <dbReference type="NCBI Taxonomy" id="455344"/>
    <lineage>
        <taxon>Bacteria</taxon>
        <taxon>Bacillati</taxon>
        <taxon>Actinomycetota</taxon>
        <taxon>Actinomycetes</taxon>
        <taxon>Pseudonocardiales</taxon>
        <taxon>Pseudonocardiaceae</taxon>
        <taxon>Saccharopolyspora</taxon>
    </lineage>
</organism>
<dbReference type="EMBL" id="JACHIV010000001">
    <property type="protein sequence ID" value="MBB5067715.1"/>
    <property type="molecule type" value="Genomic_DNA"/>
</dbReference>
<dbReference type="AlphaFoldDB" id="A0A840NC69"/>
<feature type="transmembrane region" description="Helical" evidence="1">
    <location>
        <begin position="158"/>
        <end position="178"/>
    </location>
</feature>
<evidence type="ECO:0000256" key="1">
    <source>
        <dbReference type="SAM" id="Phobius"/>
    </source>
</evidence>
<sequence>MIGRLLLIELRRSGALWCAAGFLLPTVVLLNMTGPWAHGGAQWDEQWTALVLWQRHQLVATWPVVVGVGAWLGCARRRARLDEVLAGTPRPAWHRMALLVAPVAGCLVVAMLVPLAFGAARVASRASWYSADWVAPLLIGALALVAGAVAGMGLGNALPVPVTPAMATLAAFAVTVVLQKGPQMFTPEGGLPIAVELLSPVLRGPNSPYTTVALDVHIGQLVLFGGLGAGGFLLLVLRRARWTAALPVLLGIVLALAIFPDRASEAYPVDPACTGAACVETFRDSPAPPLE</sequence>
<name>A0A840NC69_9PSEU</name>
<feature type="transmembrane region" description="Helical" evidence="1">
    <location>
        <begin position="133"/>
        <end position="151"/>
    </location>
</feature>
<proteinExistence type="predicted"/>
<feature type="transmembrane region" description="Helical" evidence="1">
    <location>
        <begin position="57"/>
        <end position="75"/>
    </location>
</feature>
<accession>A0A840NC69</accession>
<keyword evidence="1" id="KW-0472">Membrane</keyword>
<keyword evidence="3" id="KW-1185">Reference proteome</keyword>
<gene>
    <name evidence="2" type="ORF">BJ969_000803</name>
</gene>
<keyword evidence="1" id="KW-1133">Transmembrane helix</keyword>
<dbReference type="RefSeq" id="WP_184477427.1">
    <property type="nucleotide sequence ID" value="NZ_JACHIV010000001.1"/>
</dbReference>
<dbReference type="Proteomes" id="UP000580474">
    <property type="component" value="Unassembled WGS sequence"/>
</dbReference>
<evidence type="ECO:0000313" key="2">
    <source>
        <dbReference type="EMBL" id="MBB5067715.1"/>
    </source>
</evidence>
<comment type="caution">
    <text evidence="2">The sequence shown here is derived from an EMBL/GenBank/DDBJ whole genome shotgun (WGS) entry which is preliminary data.</text>
</comment>
<feature type="transmembrane region" description="Helical" evidence="1">
    <location>
        <begin position="218"/>
        <end position="237"/>
    </location>
</feature>
<evidence type="ECO:0000313" key="3">
    <source>
        <dbReference type="Proteomes" id="UP000580474"/>
    </source>
</evidence>
<protein>
    <submittedName>
        <fullName evidence="2">Uncharacterized protein</fullName>
    </submittedName>
</protein>
<reference evidence="2 3" key="1">
    <citation type="submission" date="2020-08" db="EMBL/GenBank/DDBJ databases">
        <title>Sequencing the genomes of 1000 actinobacteria strains.</title>
        <authorList>
            <person name="Klenk H.-P."/>
        </authorList>
    </citation>
    <scope>NUCLEOTIDE SEQUENCE [LARGE SCALE GENOMIC DNA]</scope>
    <source>
        <strain evidence="2 3">DSM 45582</strain>
    </source>
</reference>
<feature type="transmembrane region" description="Helical" evidence="1">
    <location>
        <begin position="96"/>
        <end position="121"/>
    </location>
</feature>
<keyword evidence="1" id="KW-0812">Transmembrane</keyword>
<feature type="transmembrane region" description="Helical" evidence="1">
    <location>
        <begin position="244"/>
        <end position="260"/>
    </location>
</feature>